<protein>
    <recommendedName>
        <fullName evidence="4">Cytochrome c domain-containing protein</fullName>
    </recommendedName>
</protein>
<dbReference type="Proteomes" id="UP000600139">
    <property type="component" value="Unassembled WGS sequence"/>
</dbReference>
<dbReference type="EMBL" id="JAENIK010000011">
    <property type="protein sequence ID" value="MBK1816453.1"/>
    <property type="molecule type" value="Genomic_DNA"/>
</dbReference>
<feature type="signal peptide" evidence="1">
    <location>
        <begin position="1"/>
        <end position="17"/>
    </location>
</feature>
<comment type="caution">
    <text evidence="2">The sequence shown here is derived from an EMBL/GenBank/DDBJ whole genome shotgun (WGS) entry which is preliminary data.</text>
</comment>
<dbReference type="RefSeq" id="WP_200351387.1">
    <property type="nucleotide sequence ID" value="NZ_BAABHZ010000006.1"/>
</dbReference>
<proteinExistence type="predicted"/>
<dbReference type="AlphaFoldDB" id="A0A934R142"/>
<keyword evidence="1" id="KW-0732">Signal</keyword>
<evidence type="ECO:0000256" key="1">
    <source>
        <dbReference type="SAM" id="SignalP"/>
    </source>
</evidence>
<name>A0A934R142_9BACT</name>
<keyword evidence="3" id="KW-1185">Reference proteome</keyword>
<feature type="chain" id="PRO_5036990822" description="Cytochrome c domain-containing protein" evidence="1">
    <location>
        <begin position="18"/>
        <end position="408"/>
    </location>
</feature>
<evidence type="ECO:0008006" key="4">
    <source>
        <dbReference type="Google" id="ProtNLM"/>
    </source>
</evidence>
<sequence length="408" mass="44718">MLLRFLILLCFALPLRAQQVDAWDLPPVAYSDTPAADRVIELVGRWASLPDASPLERVRGILKDLRVPEASQVLVFSKTSKQNGLIHPGNPRALYFSSDCYVGYVPGGAVEVAIQDARLGPVFYHIDIGNGTGPVKVERDTSECLSCHATGRTENVPGLLVRSVYPDADGHPLLALGSELVTQQTPIPGRWGGYWVTGSVSLPHLGNRTYEKTDSGEPSVIPLVDLNGKIDPAKYPRLTSDIVALMVLEHQCEAHNLLTAASMNYRRAEHLSKSVNPEADPDQGVAGRVADQAAKKIVDCFLFTGETGQGEDGVEGDEEFQQQFAAAIPRTAAGDSLADFQLNTRLFKYHCSYMVYSEAFRSLPDAVKTRVISRLQKVFLSTTANTHPEIKIPERQRIARILDETGVW</sequence>
<evidence type="ECO:0000313" key="3">
    <source>
        <dbReference type="Proteomes" id="UP000600139"/>
    </source>
</evidence>
<reference evidence="2" key="1">
    <citation type="submission" date="2021-01" db="EMBL/GenBank/DDBJ databases">
        <title>Modified the classification status of verrucomicrobia.</title>
        <authorList>
            <person name="Feng X."/>
        </authorList>
    </citation>
    <scope>NUCLEOTIDE SEQUENCE</scope>
    <source>
        <strain evidence="2">JCM 18052</strain>
    </source>
</reference>
<organism evidence="2 3">
    <name type="scientific">Luteolibacter yonseiensis</name>
    <dbReference type="NCBI Taxonomy" id="1144680"/>
    <lineage>
        <taxon>Bacteria</taxon>
        <taxon>Pseudomonadati</taxon>
        <taxon>Verrucomicrobiota</taxon>
        <taxon>Verrucomicrobiia</taxon>
        <taxon>Verrucomicrobiales</taxon>
        <taxon>Verrucomicrobiaceae</taxon>
        <taxon>Luteolibacter</taxon>
    </lineage>
</organism>
<gene>
    <name evidence="2" type="ORF">JIN84_12570</name>
</gene>
<accession>A0A934R142</accession>
<evidence type="ECO:0000313" key="2">
    <source>
        <dbReference type="EMBL" id="MBK1816453.1"/>
    </source>
</evidence>